<dbReference type="Gramene" id="Pp3c27_2590V3.2">
    <property type="protein sequence ID" value="Pp3c27_2590V3.2"/>
    <property type="gene ID" value="Pp3c27_2590"/>
</dbReference>
<dbReference type="EnsemblPlants" id="Pp3c27_2590V3.1">
    <property type="protein sequence ID" value="Pp3c27_2590V3.1"/>
    <property type="gene ID" value="Pp3c27_2590"/>
</dbReference>
<gene>
    <name evidence="8" type="primary">LOC112278411</name>
    <name evidence="7" type="ORF">PHYPA_030815</name>
</gene>
<evidence type="ECO:0000256" key="6">
    <source>
        <dbReference type="SAM" id="Phobius"/>
    </source>
</evidence>
<dbReference type="KEGG" id="ppp:112278411"/>
<dbReference type="Pfam" id="PF00335">
    <property type="entry name" value="Tetraspanin"/>
    <property type="match status" value="1"/>
</dbReference>
<dbReference type="RefSeq" id="XP_024367637.1">
    <property type="nucleotide sequence ID" value="XM_024511869.2"/>
</dbReference>
<comment type="subcellular location">
    <subcellularLocation>
        <location evidence="1">Membrane</location>
        <topology evidence="1">Multi-pass membrane protein</topology>
    </subcellularLocation>
</comment>
<dbReference type="OMA" id="FIAIDHR"/>
<dbReference type="InterPro" id="IPR018499">
    <property type="entry name" value="Tetraspanin/Peripherin"/>
</dbReference>
<reference evidence="8" key="3">
    <citation type="submission" date="2020-12" db="UniProtKB">
        <authorList>
            <consortium name="EnsemblPlants"/>
        </authorList>
    </citation>
    <scope>IDENTIFICATION</scope>
</reference>
<organism evidence="7">
    <name type="scientific">Physcomitrium patens</name>
    <name type="common">Spreading-leaved earth moss</name>
    <name type="synonym">Physcomitrella patens</name>
    <dbReference type="NCBI Taxonomy" id="3218"/>
    <lineage>
        <taxon>Eukaryota</taxon>
        <taxon>Viridiplantae</taxon>
        <taxon>Streptophyta</taxon>
        <taxon>Embryophyta</taxon>
        <taxon>Bryophyta</taxon>
        <taxon>Bryophytina</taxon>
        <taxon>Bryopsida</taxon>
        <taxon>Funariidae</taxon>
        <taxon>Funariales</taxon>
        <taxon>Funariaceae</taxon>
        <taxon>Physcomitrium</taxon>
    </lineage>
</organism>
<proteinExistence type="predicted"/>
<evidence type="ECO:0000256" key="4">
    <source>
        <dbReference type="ARBA" id="ARBA00023136"/>
    </source>
</evidence>
<reference evidence="7 9" key="1">
    <citation type="journal article" date="2008" name="Science">
        <title>The Physcomitrella genome reveals evolutionary insights into the conquest of land by plants.</title>
        <authorList>
            <person name="Rensing S."/>
            <person name="Lang D."/>
            <person name="Zimmer A."/>
            <person name="Terry A."/>
            <person name="Salamov A."/>
            <person name="Shapiro H."/>
            <person name="Nishiyama T."/>
            <person name="Perroud P.-F."/>
            <person name="Lindquist E."/>
            <person name="Kamisugi Y."/>
            <person name="Tanahashi T."/>
            <person name="Sakakibara K."/>
            <person name="Fujita T."/>
            <person name="Oishi K."/>
            <person name="Shin-I T."/>
            <person name="Kuroki Y."/>
            <person name="Toyoda A."/>
            <person name="Suzuki Y."/>
            <person name="Hashimoto A."/>
            <person name="Yamaguchi K."/>
            <person name="Sugano A."/>
            <person name="Kohara Y."/>
            <person name="Fujiyama A."/>
            <person name="Anterola A."/>
            <person name="Aoki S."/>
            <person name="Ashton N."/>
            <person name="Barbazuk W.B."/>
            <person name="Barker E."/>
            <person name="Bennetzen J."/>
            <person name="Bezanilla M."/>
            <person name="Blankenship R."/>
            <person name="Cho S.H."/>
            <person name="Dutcher S."/>
            <person name="Estelle M."/>
            <person name="Fawcett J.A."/>
            <person name="Gundlach H."/>
            <person name="Hanada K."/>
            <person name="Heyl A."/>
            <person name="Hicks K.A."/>
            <person name="Hugh J."/>
            <person name="Lohr M."/>
            <person name="Mayer K."/>
            <person name="Melkozernov A."/>
            <person name="Murata T."/>
            <person name="Nelson D."/>
            <person name="Pils B."/>
            <person name="Prigge M."/>
            <person name="Reiss B."/>
            <person name="Renner T."/>
            <person name="Rombauts S."/>
            <person name="Rushton P."/>
            <person name="Sanderfoot A."/>
            <person name="Schween G."/>
            <person name="Shiu S.-H."/>
            <person name="Stueber K."/>
            <person name="Theodoulou F.L."/>
            <person name="Tu H."/>
            <person name="Van de Peer Y."/>
            <person name="Verrier P.J."/>
            <person name="Waters E."/>
            <person name="Wood A."/>
            <person name="Yang L."/>
            <person name="Cove D."/>
            <person name="Cuming A."/>
            <person name="Hasebe M."/>
            <person name="Lucas S."/>
            <person name="Mishler D.B."/>
            <person name="Reski R."/>
            <person name="Grigoriev I."/>
            <person name="Quatrano R.S."/>
            <person name="Boore J.L."/>
        </authorList>
    </citation>
    <scope>NUCLEOTIDE SEQUENCE [LARGE SCALE GENOMIC DNA]</scope>
    <source>
        <strain evidence="8 9">cv. Gransden 2004</strain>
    </source>
</reference>
<evidence type="ECO:0000313" key="8">
    <source>
        <dbReference type="EnsemblPlants" id="Pp3c27_2590V3.1"/>
    </source>
</evidence>
<evidence type="ECO:0000256" key="3">
    <source>
        <dbReference type="ARBA" id="ARBA00022989"/>
    </source>
</evidence>
<dbReference type="HOGENOM" id="CLU_055730_0_0_1"/>
<evidence type="ECO:0000256" key="5">
    <source>
        <dbReference type="SAM" id="MobiDB-lite"/>
    </source>
</evidence>
<evidence type="ECO:0000313" key="9">
    <source>
        <dbReference type="Proteomes" id="UP000006727"/>
    </source>
</evidence>
<evidence type="ECO:0000313" key="7">
    <source>
        <dbReference type="EMBL" id="PNR26241.1"/>
    </source>
</evidence>
<dbReference type="eggNOG" id="ENOG502QRDH">
    <property type="taxonomic scope" value="Eukaryota"/>
</dbReference>
<keyword evidence="9" id="KW-1185">Reference proteome</keyword>
<feature type="transmembrane region" description="Helical" evidence="6">
    <location>
        <begin position="129"/>
        <end position="149"/>
    </location>
</feature>
<feature type="transmembrane region" description="Helical" evidence="6">
    <location>
        <begin position="95"/>
        <end position="117"/>
    </location>
</feature>
<feature type="transmembrane region" description="Helical" evidence="6">
    <location>
        <begin position="12"/>
        <end position="31"/>
    </location>
</feature>
<dbReference type="FunCoup" id="A9S7P3">
    <property type="interactions" value="1167"/>
</dbReference>
<dbReference type="OrthoDB" id="432835at2759"/>
<dbReference type="Proteomes" id="UP000006727">
    <property type="component" value="Chromosome 27"/>
</dbReference>
<dbReference type="EnsemblPlants" id="Pp3c27_2590V3.2">
    <property type="protein sequence ID" value="Pp3c27_2590V3.2"/>
    <property type="gene ID" value="Pp3c27_2590"/>
</dbReference>
<feature type="region of interest" description="Disordered" evidence="5">
    <location>
        <begin position="222"/>
        <end position="298"/>
    </location>
</feature>
<reference evidence="7 9" key="2">
    <citation type="journal article" date="2018" name="Plant J.">
        <title>The Physcomitrella patens chromosome-scale assembly reveals moss genome structure and evolution.</title>
        <authorList>
            <person name="Lang D."/>
            <person name="Ullrich K.K."/>
            <person name="Murat F."/>
            <person name="Fuchs J."/>
            <person name="Jenkins J."/>
            <person name="Haas F.B."/>
            <person name="Piednoel M."/>
            <person name="Gundlach H."/>
            <person name="Van Bel M."/>
            <person name="Meyberg R."/>
            <person name="Vives C."/>
            <person name="Morata J."/>
            <person name="Symeonidi A."/>
            <person name="Hiss M."/>
            <person name="Muchero W."/>
            <person name="Kamisugi Y."/>
            <person name="Saleh O."/>
            <person name="Blanc G."/>
            <person name="Decker E.L."/>
            <person name="van Gessel N."/>
            <person name="Grimwood J."/>
            <person name="Hayes R.D."/>
            <person name="Graham S.W."/>
            <person name="Gunter L.E."/>
            <person name="McDaniel S.F."/>
            <person name="Hoernstein S.N.W."/>
            <person name="Larsson A."/>
            <person name="Li F.W."/>
            <person name="Perroud P.F."/>
            <person name="Phillips J."/>
            <person name="Ranjan P."/>
            <person name="Rokshar D.S."/>
            <person name="Rothfels C.J."/>
            <person name="Schneider L."/>
            <person name="Shu S."/>
            <person name="Stevenson D.W."/>
            <person name="Thummler F."/>
            <person name="Tillich M."/>
            <person name="Villarreal Aguilar J.C."/>
            <person name="Widiez T."/>
            <person name="Wong G.K."/>
            <person name="Wymore A."/>
            <person name="Zhang Y."/>
            <person name="Zimmer A.D."/>
            <person name="Quatrano R.S."/>
            <person name="Mayer K.F.X."/>
            <person name="Goodstein D."/>
            <person name="Casacuberta J.M."/>
            <person name="Vandepoele K."/>
            <person name="Reski R."/>
            <person name="Cuming A.C."/>
            <person name="Tuskan G.A."/>
            <person name="Maumus F."/>
            <person name="Salse J."/>
            <person name="Schmutz J."/>
            <person name="Rensing S.A."/>
        </authorList>
    </citation>
    <scope>NUCLEOTIDE SEQUENCE [LARGE SCALE GENOMIC DNA]</scope>
    <source>
        <strain evidence="8 9">cv. Gransden 2004</strain>
    </source>
</reference>
<keyword evidence="4 6" id="KW-0472">Membrane</keyword>
<dbReference type="GO" id="GO:0016020">
    <property type="term" value="C:membrane"/>
    <property type="evidence" value="ECO:0007669"/>
    <property type="project" value="UniProtKB-SubCell"/>
</dbReference>
<sequence length="298" mass="33006">MSCQGFIQCILKLINFLVTLVGALMIVYSLWMLKEWSSFGPHDQETLVNAPALLSGGDISMSSDGVQLTEGFMVEPIARPLLKEGLYISKLPAPWFIYAFFGAGAITCFVSLTGHIAAELSNSFCLSCYSVLQILLLLAQFAVAGALFFDRHWREDIPEDPTGELDKVQEFVLNNLDICKWVSLGVVVLEALGLFFAFILRSISSSARRDYDSDEDYMVARSAPRRPVVDRQANQPPPASGSGAATEARPPRSDAWSTRMREKYGLDTTEFSSNSPDMRRLPNQTPGAEEQQSRCIIM</sequence>
<feature type="transmembrane region" description="Helical" evidence="6">
    <location>
        <begin position="181"/>
        <end position="200"/>
    </location>
</feature>
<dbReference type="EMBL" id="ABEU02000027">
    <property type="protein sequence ID" value="PNR26241.1"/>
    <property type="molecule type" value="Genomic_DNA"/>
</dbReference>
<keyword evidence="2 6" id="KW-0812">Transmembrane</keyword>
<feature type="compositionally biased region" description="Polar residues" evidence="5">
    <location>
        <begin position="269"/>
        <end position="286"/>
    </location>
</feature>
<evidence type="ECO:0000256" key="1">
    <source>
        <dbReference type="ARBA" id="ARBA00004141"/>
    </source>
</evidence>
<accession>A9S7P3</accession>
<dbReference type="GeneID" id="112278411"/>
<protein>
    <submittedName>
        <fullName evidence="7 8">Uncharacterized protein</fullName>
    </submittedName>
</protein>
<keyword evidence="3 6" id="KW-1133">Transmembrane helix</keyword>
<evidence type="ECO:0000256" key="2">
    <source>
        <dbReference type="ARBA" id="ARBA00022692"/>
    </source>
</evidence>
<dbReference type="AlphaFoldDB" id="A9S7P3"/>
<dbReference type="Gramene" id="Pp3c27_2590V3.1">
    <property type="protein sequence ID" value="Pp3c27_2590V3.1"/>
    <property type="gene ID" value="Pp3c27_2590"/>
</dbReference>
<dbReference type="PaxDb" id="3218-PP1S54_192V6.1"/>
<name>A9S7P3_PHYPA</name>